<gene>
    <name evidence="8" type="primary">dsbD</name>
    <name evidence="8" type="ORF">ANPL_04130</name>
</gene>
<dbReference type="GO" id="GO:0015035">
    <property type="term" value="F:protein-disulfide reductase activity"/>
    <property type="evidence" value="ECO:0007669"/>
    <property type="project" value="TreeGrafter"/>
</dbReference>
<feature type="transmembrane region" description="Helical" evidence="6">
    <location>
        <begin position="204"/>
        <end position="221"/>
    </location>
</feature>
<dbReference type="KEGG" id="aplt:ANPL_04130"/>
<keyword evidence="5 6" id="KW-0472">Membrane</keyword>
<comment type="subcellular location">
    <subcellularLocation>
        <location evidence="1">Membrane</location>
        <topology evidence="1">Multi-pass membrane protein</topology>
    </subcellularLocation>
</comment>
<dbReference type="InterPro" id="IPR003834">
    <property type="entry name" value="Cyt_c_assmbl_TM_dom"/>
</dbReference>
<dbReference type="InterPro" id="IPR036249">
    <property type="entry name" value="Thioredoxin-like_sf"/>
</dbReference>
<dbReference type="Pfam" id="PF13899">
    <property type="entry name" value="Thioredoxin_7"/>
    <property type="match status" value="1"/>
</dbReference>
<feature type="transmembrane region" description="Helical" evidence="6">
    <location>
        <begin position="130"/>
        <end position="157"/>
    </location>
</feature>
<keyword evidence="9" id="KW-1185">Reference proteome</keyword>
<dbReference type="PANTHER" id="PTHR32234:SF3">
    <property type="entry name" value="SUPPRESSION OF COPPER SENSITIVITY PROTEIN"/>
    <property type="match status" value="1"/>
</dbReference>
<feature type="transmembrane region" description="Helical" evidence="6">
    <location>
        <begin position="258"/>
        <end position="276"/>
    </location>
</feature>
<dbReference type="PANTHER" id="PTHR32234">
    <property type="entry name" value="THIOL:DISULFIDE INTERCHANGE PROTEIN DSBD"/>
    <property type="match status" value="1"/>
</dbReference>
<keyword evidence="3" id="KW-0201">Cytochrome c-type biogenesis</keyword>
<name>A0A858PZ88_9RICK</name>
<dbReference type="Gene3D" id="3.40.30.10">
    <property type="entry name" value="Glutaredoxin"/>
    <property type="match status" value="1"/>
</dbReference>
<dbReference type="GO" id="GO:0045454">
    <property type="term" value="P:cell redox homeostasis"/>
    <property type="evidence" value="ECO:0007669"/>
    <property type="project" value="TreeGrafter"/>
</dbReference>
<accession>A0A858PZ88</accession>
<dbReference type="Proteomes" id="UP000500930">
    <property type="component" value="Chromosome"/>
</dbReference>
<evidence type="ECO:0000256" key="6">
    <source>
        <dbReference type="SAM" id="Phobius"/>
    </source>
</evidence>
<evidence type="ECO:0000259" key="7">
    <source>
        <dbReference type="Pfam" id="PF02683"/>
    </source>
</evidence>
<dbReference type="Pfam" id="PF02683">
    <property type="entry name" value="DsbD_TM"/>
    <property type="match status" value="1"/>
</dbReference>
<keyword evidence="2 6" id="KW-0812">Transmembrane</keyword>
<evidence type="ECO:0000256" key="1">
    <source>
        <dbReference type="ARBA" id="ARBA00004141"/>
    </source>
</evidence>
<feature type="domain" description="Cytochrome C biogenesis protein transmembrane" evidence="7">
    <location>
        <begin position="8"/>
        <end position="219"/>
    </location>
</feature>
<feature type="transmembrane region" description="Helical" evidence="6">
    <location>
        <begin position="90"/>
        <end position="109"/>
    </location>
</feature>
<feature type="transmembrane region" description="Helical" evidence="6">
    <location>
        <begin position="51"/>
        <end position="70"/>
    </location>
</feature>
<dbReference type="EMBL" id="CP046391">
    <property type="protein sequence ID" value="QJC27872.1"/>
    <property type="molecule type" value="Genomic_DNA"/>
</dbReference>
<dbReference type="SUPFAM" id="SSF52833">
    <property type="entry name" value="Thioredoxin-like"/>
    <property type="match status" value="1"/>
</dbReference>
<organism evidence="8 9">
    <name type="scientific">Anaplasma platys</name>
    <dbReference type="NCBI Taxonomy" id="949"/>
    <lineage>
        <taxon>Bacteria</taxon>
        <taxon>Pseudomonadati</taxon>
        <taxon>Pseudomonadota</taxon>
        <taxon>Alphaproteobacteria</taxon>
        <taxon>Rickettsiales</taxon>
        <taxon>Anaplasmataceae</taxon>
        <taxon>Anaplasma</taxon>
    </lineage>
</organism>
<evidence type="ECO:0000256" key="2">
    <source>
        <dbReference type="ARBA" id="ARBA00022692"/>
    </source>
</evidence>
<dbReference type="GO" id="GO:0017004">
    <property type="term" value="P:cytochrome complex assembly"/>
    <property type="evidence" value="ECO:0007669"/>
    <property type="project" value="UniProtKB-KW"/>
</dbReference>
<evidence type="ECO:0000256" key="5">
    <source>
        <dbReference type="ARBA" id="ARBA00023136"/>
    </source>
</evidence>
<evidence type="ECO:0000313" key="9">
    <source>
        <dbReference type="Proteomes" id="UP000500930"/>
    </source>
</evidence>
<keyword evidence="4 6" id="KW-1133">Transmembrane helix</keyword>
<proteinExistence type="predicted"/>
<feature type="transmembrane region" description="Helical" evidence="6">
    <location>
        <begin position="227"/>
        <end position="246"/>
    </location>
</feature>
<dbReference type="AlphaFoldDB" id="A0A858PZ88"/>
<sequence length="405" mass="44629">MNTELLNVFLLAFGGGALLNFMPCVFPILSLKIMSLVRQRTEGREGVVQDCLFYAAGVLLSMLCLTGALLVLRATGSFLGWGYQLQSPMLVTALLYITFLMGLSFSGWYEVHLGAFWRANPMGGRYVESFMAGVLSTVIGTPCAAPFMVSAVSVALLQPGWYSLFVFQFMGLGIVFPYLMFALVPGAVTLLPKPGKWTEYLKQFLAFPMYLTSVWLLHVLVSQKGVAVLFPALCSVVALVLLIWLLRCVAEVGKISQGVALLLTVAMLVFSSIYIGQSATENPSNIADPVDTQFSSANLQRLLDAGENVFVAVGAEWCLLCKTNEVLIGSEKVREVFRAYNVKYVQASWTKMDPEVTDYLRSVGYGSVPCYVLYVKGKRIKEQLPTQLLSDEKLVSFLVKNLEDR</sequence>
<reference evidence="8 9" key="1">
    <citation type="journal article" date="2020" name="Pathogens">
        <title>First Whole Genome Sequence of Anaplasma platys, an Obligate Intracellular Rickettsial Pathogen of Dogs.</title>
        <authorList>
            <person name="Llanes A."/>
            <person name="Rajeev S."/>
        </authorList>
    </citation>
    <scope>NUCLEOTIDE SEQUENCE [LARGE SCALE GENOMIC DNA]</scope>
    <source>
        <strain evidence="8 9">S3</strain>
    </source>
</reference>
<evidence type="ECO:0000256" key="3">
    <source>
        <dbReference type="ARBA" id="ARBA00022748"/>
    </source>
</evidence>
<dbReference type="RefSeq" id="WP_169193469.1">
    <property type="nucleotide sequence ID" value="NZ_CP046391.1"/>
</dbReference>
<evidence type="ECO:0000313" key="8">
    <source>
        <dbReference type="EMBL" id="QJC27872.1"/>
    </source>
</evidence>
<feature type="transmembrane region" description="Helical" evidence="6">
    <location>
        <begin position="6"/>
        <end position="31"/>
    </location>
</feature>
<evidence type="ECO:0000256" key="4">
    <source>
        <dbReference type="ARBA" id="ARBA00022989"/>
    </source>
</evidence>
<dbReference type="GO" id="GO:0016020">
    <property type="term" value="C:membrane"/>
    <property type="evidence" value="ECO:0007669"/>
    <property type="project" value="UniProtKB-SubCell"/>
</dbReference>
<feature type="transmembrane region" description="Helical" evidence="6">
    <location>
        <begin position="169"/>
        <end position="192"/>
    </location>
</feature>
<protein>
    <submittedName>
        <fullName evidence="8">Thiol:disulfide interchange protein DsbD</fullName>
    </submittedName>
</protein>